<dbReference type="EMBL" id="UYIO01000001">
    <property type="protein sequence ID" value="VDG77167.1"/>
    <property type="molecule type" value="Genomic_DNA"/>
</dbReference>
<name>A0A7Z9C925_9ACTO</name>
<dbReference type="AlphaFoldDB" id="A0A7Z9C925"/>
<organism evidence="1 2">
    <name type="scientific">Actinobaculum suis</name>
    <dbReference type="NCBI Taxonomy" id="1657"/>
    <lineage>
        <taxon>Bacteria</taxon>
        <taxon>Bacillati</taxon>
        <taxon>Actinomycetota</taxon>
        <taxon>Actinomycetes</taxon>
        <taxon>Actinomycetales</taxon>
        <taxon>Actinomycetaceae</taxon>
        <taxon>Actinobaculum</taxon>
    </lineage>
</organism>
<evidence type="ECO:0000313" key="1">
    <source>
        <dbReference type="EMBL" id="VDG77167.1"/>
    </source>
</evidence>
<dbReference type="Proteomes" id="UP000269974">
    <property type="component" value="Unassembled WGS sequence"/>
</dbReference>
<comment type="caution">
    <text evidence="1">The sequence shown here is derived from an EMBL/GenBank/DDBJ whole genome shotgun (WGS) entry which is preliminary data.</text>
</comment>
<proteinExistence type="predicted"/>
<reference evidence="1 2" key="1">
    <citation type="submission" date="2018-11" db="EMBL/GenBank/DDBJ databases">
        <authorList>
            <consortium name="Pathogen Informatics"/>
        </authorList>
    </citation>
    <scope>NUCLEOTIDE SEQUENCE [LARGE SCALE GENOMIC DNA]</scope>
    <source>
        <strain evidence="1 2">NCTC10327</strain>
    </source>
</reference>
<gene>
    <name evidence="1" type="ORF">NCTC10327_01785</name>
</gene>
<sequence length="169" mass="20309">MCLELLPYPDNLHSEPYLDTLYSLFLKSLAHRSIVWRPTGRKLTFRRHPEVEGRHAVFWHVISTGTGDELTRQIDVERCRRIGWIGIVIDWFNADWPEEERIKWWVSSRRMGNTRRYLIATNDFAYVVIVDERPEYAVLVTAYYVNRAHRQRKLRNEHAEYWKQQGPPI</sequence>
<protein>
    <submittedName>
        <fullName evidence="1">Phage P1-like protein</fullName>
    </submittedName>
</protein>
<evidence type="ECO:0000313" key="2">
    <source>
        <dbReference type="Proteomes" id="UP000269974"/>
    </source>
</evidence>
<accession>A0A7Z9C925</accession>